<keyword evidence="3" id="KW-0812">Transmembrane</keyword>
<reference evidence="5 6" key="1">
    <citation type="submission" date="2023-08" db="EMBL/GenBank/DDBJ databases">
        <title>Black Yeasts Isolated from many extreme environments.</title>
        <authorList>
            <person name="Coleine C."/>
            <person name="Stajich J.E."/>
            <person name="Selbmann L."/>
        </authorList>
    </citation>
    <scope>NUCLEOTIDE SEQUENCE [LARGE SCALE GENOMIC DNA]</scope>
    <source>
        <strain evidence="5 6">CCFEE 5792</strain>
    </source>
</reference>
<feature type="compositionally biased region" description="Acidic residues" evidence="2">
    <location>
        <begin position="77"/>
        <end position="86"/>
    </location>
</feature>
<dbReference type="SUPFAM" id="SSF103481">
    <property type="entry name" value="Multidrug resistance efflux transporter EmrE"/>
    <property type="match status" value="2"/>
</dbReference>
<gene>
    <name evidence="5" type="ORF">LTR84_004340</name>
</gene>
<feature type="region of interest" description="Disordered" evidence="2">
    <location>
        <begin position="1"/>
        <end position="130"/>
    </location>
</feature>
<dbReference type="AlphaFoldDB" id="A0AAV9N4H1"/>
<proteinExistence type="predicted"/>
<feature type="transmembrane region" description="Helical" evidence="3">
    <location>
        <begin position="353"/>
        <end position="373"/>
    </location>
</feature>
<feature type="transmembrane region" description="Helical" evidence="3">
    <location>
        <begin position="157"/>
        <end position="181"/>
    </location>
</feature>
<feature type="transmembrane region" description="Helical" evidence="3">
    <location>
        <begin position="487"/>
        <end position="509"/>
    </location>
</feature>
<comment type="caution">
    <text evidence="5">The sequence shown here is derived from an EMBL/GenBank/DDBJ whole genome shotgun (WGS) entry which is preliminary data.</text>
</comment>
<feature type="compositionally biased region" description="Acidic residues" evidence="2">
    <location>
        <begin position="525"/>
        <end position="544"/>
    </location>
</feature>
<dbReference type="GeneID" id="89972518"/>
<feature type="domain" description="EamA" evidence="4">
    <location>
        <begin position="255"/>
        <end position="331"/>
    </location>
</feature>
<feature type="transmembrane region" description="Helical" evidence="3">
    <location>
        <begin position="461"/>
        <end position="481"/>
    </location>
</feature>
<keyword evidence="3" id="KW-0472">Membrane</keyword>
<accession>A0AAV9N4H1</accession>
<feature type="transmembrane region" description="Helical" evidence="3">
    <location>
        <begin position="291"/>
        <end position="309"/>
    </location>
</feature>
<feature type="compositionally biased region" description="Pro residues" evidence="2">
    <location>
        <begin position="25"/>
        <end position="41"/>
    </location>
</feature>
<evidence type="ECO:0000313" key="5">
    <source>
        <dbReference type="EMBL" id="KAK5049411.1"/>
    </source>
</evidence>
<feature type="compositionally biased region" description="Basic and acidic residues" evidence="2">
    <location>
        <begin position="108"/>
        <end position="119"/>
    </location>
</feature>
<evidence type="ECO:0000313" key="6">
    <source>
        <dbReference type="Proteomes" id="UP001358417"/>
    </source>
</evidence>
<dbReference type="InterPro" id="IPR000620">
    <property type="entry name" value="EamA_dom"/>
</dbReference>
<dbReference type="InterPro" id="IPR026505">
    <property type="entry name" value="Solute_c_fam_35_mem_F3/F4"/>
</dbReference>
<feature type="transmembrane region" description="Helical" evidence="3">
    <location>
        <begin position="193"/>
        <end position="212"/>
    </location>
</feature>
<feature type="compositionally biased region" description="Polar residues" evidence="2">
    <location>
        <begin position="1"/>
        <end position="10"/>
    </location>
</feature>
<keyword evidence="3" id="KW-1133">Transmembrane helix</keyword>
<feature type="transmembrane region" description="Helical" evidence="3">
    <location>
        <begin position="258"/>
        <end position="279"/>
    </location>
</feature>
<feature type="transmembrane region" description="Helical" evidence="3">
    <location>
        <begin position="433"/>
        <end position="454"/>
    </location>
</feature>
<dbReference type="EMBL" id="JAVRRD010000019">
    <property type="protein sequence ID" value="KAK5049411.1"/>
    <property type="molecule type" value="Genomic_DNA"/>
</dbReference>
<feature type="compositionally biased region" description="Basic and acidic residues" evidence="2">
    <location>
        <begin position="515"/>
        <end position="524"/>
    </location>
</feature>
<comment type="subcellular location">
    <subcellularLocation>
        <location evidence="1">Endoplasmic reticulum membrane</location>
        <topology evidence="1">Multi-pass membrane protein</topology>
    </subcellularLocation>
</comment>
<organism evidence="5 6">
    <name type="scientific">Exophiala bonariae</name>
    <dbReference type="NCBI Taxonomy" id="1690606"/>
    <lineage>
        <taxon>Eukaryota</taxon>
        <taxon>Fungi</taxon>
        <taxon>Dikarya</taxon>
        <taxon>Ascomycota</taxon>
        <taxon>Pezizomycotina</taxon>
        <taxon>Eurotiomycetes</taxon>
        <taxon>Chaetothyriomycetidae</taxon>
        <taxon>Chaetothyriales</taxon>
        <taxon>Herpotrichiellaceae</taxon>
        <taxon>Exophiala</taxon>
    </lineage>
</organism>
<protein>
    <recommendedName>
        <fullName evidence="4">EamA domain-containing protein</fullName>
    </recommendedName>
</protein>
<feature type="region of interest" description="Disordered" evidence="2">
    <location>
        <begin position="515"/>
        <end position="587"/>
    </location>
</feature>
<dbReference type="Proteomes" id="UP001358417">
    <property type="component" value="Unassembled WGS sequence"/>
</dbReference>
<feature type="compositionally biased region" description="Basic and acidic residues" evidence="2">
    <location>
        <begin position="51"/>
        <end position="66"/>
    </location>
</feature>
<dbReference type="RefSeq" id="XP_064704456.1">
    <property type="nucleotide sequence ID" value="XM_064847917.1"/>
</dbReference>
<dbReference type="InterPro" id="IPR037185">
    <property type="entry name" value="EmrE-like"/>
</dbReference>
<feature type="transmembrane region" description="Helical" evidence="3">
    <location>
        <begin position="316"/>
        <end position="333"/>
    </location>
</feature>
<evidence type="ECO:0000256" key="2">
    <source>
        <dbReference type="SAM" id="MobiDB-lite"/>
    </source>
</evidence>
<name>A0AAV9N4H1_9EURO</name>
<evidence type="ECO:0000256" key="1">
    <source>
        <dbReference type="ARBA" id="ARBA00004477"/>
    </source>
</evidence>
<dbReference type="PANTHER" id="PTHR19346">
    <property type="entry name" value="SUGAR PHOSPHATE TRANSPORTER DOMAIN-CONTAINING PROTEIN"/>
    <property type="match status" value="1"/>
</dbReference>
<dbReference type="Pfam" id="PF00892">
    <property type="entry name" value="EamA"/>
    <property type="match status" value="1"/>
</dbReference>
<evidence type="ECO:0000256" key="3">
    <source>
        <dbReference type="SAM" id="Phobius"/>
    </source>
</evidence>
<sequence>MTHSDSSDSTAGDLIFTPSVTESPFDPPQRGPRPSPGPPSPLRLSSLPSTIKEEFRPNRQEDRIHFDLNAPTRDTHSDDEDDDDENMSGRPSMHRPAPGNHASEPLLGEDKRSFSRGRPESPSVLGSSRPAFAARRSTFRSRSPTYAQPPDLVRRKYIYASFFLILSLVSFVVQTETAVYIQHELKWNKAYCMMYLTHGSWVFLWPFQLLIIRLQKRQLSWEAFWRRHKYILKSTAQMVVSQDLYPSPTTTARSPWPYMIKTTAFITTFLTMAGGSWYVAVNLTSPSDLTAIYNCSAFFAYVFSIMLLNDKLRFDKAISVALAIIGVLVVAYGDKDDSTPGPSPSNPGAEQPFNTKLVGNLVIGIGSVAYGFYEVLYKRFACPPEGCSPGRGMIFANTFGSMIGLFTLTVLWIPLPILHITGLEVFELPSRKAAGLLAISTLSNAVFSGSFLVLMSLTSPVLSSVAALLTIFLVGITDWLITGKPISFPAMVGCALIVVAFLMLSYATYREMKEEQLKREGEEDKVFDDDDDDDMNAEDDDADVETAPLAADGHVRPGGSRSALRRNDHDDEEVDELGRTRRGRRQS</sequence>
<evidence type="ECO:0000259" key="4">
    <source>
        <dbReference type="Pfam" id="PF00892"/>
    </source>
</evidence>
<keyword evidence="6" id="KW-1185">Reference proteome</keyword>
<dbReference type="PANTHER" id="PTHR19346:SF4">
    <property type="entry name" value="SUGAR PHOSPHATE TRANSPORTER DOMAIN-CONTAINING PROTEIN"/>
    <property type="match status" value="1"/>
</dbReference>
<dbReference type="GO" id="GO:0016020">
    <property type="term" value="C:membrane"/>
    <property type="evidence" value="ECO:0007669"/>
    <property type="project" value="InterPro"/>
</dbReference>
<feature type="transmembrane region" description="Helical" evidence="3">
    <location>
        <begin position="394"/>
        <end position="413"/>
    </location>
</feature>